<dbReference type="EMBL" id="BKCJ010039151">
    <property type="protein sequence ID" value="GEV93256.1"/>
    <property type="molecule type" value="Genomic_DNA"/>
</dbReference>
<name>A0A699GQH5_TANCI</name>
<reference evidence="1" key="1">
    <citation type="journal article" date="2019" name="Sci. Rep.">
        <title>Draft genome of Tanacetum cinerariifolium, the natural source of mosquito coil.</title>
        <authorList>
            <person name="Yamashiro T."/>
            <person name="Shiraishi A."/>
            <person name="Satake H."/>
            <person name="Nakayama K."/>
        </authorList>
    </citation>
    <scope>NUCLEOTIDE SEQUENCE</scope>
</reference>
<evidence type="ECO:0000313" key="1">
    <source>
        <dbReference type="EMBL" id="GEV93256.1"/>
    </source>
</evidence>
<sequence>MSSIPTISYRTAFVFVIDVVYLFSRFDDFRNSRSLLKKYSTATPVVETCKAKSSEEEPKVVRNNDDAPIIKEWVSDNEEEDVSQPKIEKKIVRPSIAKTEFVKSKQQEKIARKIVKQVEQHRQTLTVDCNYHQKQFQNQRIVKPVWSNAQRVNHQNFAKKTHPCAKKNMVPRSVLMKSGLVSISTARQNISKIAVLVNTIRQVNAAHLKIAENAARSMSYLSKTSHSTVKRLIHKNTTFKNSNINQRVNTVRGKKFNTARPKEIVNVVKENNSNAVKASACNPQIDLQDQGVIDSGCSRHMTGNMSYLIDYEEIDGGGTINGEAQLHVKGRRINVIDPDEDITLVSAANKEMFNVDVLGGKEVFVDGQNENVVKDVVVATKVSTASTTVTITTKEITLAQALKALKTSNPRAFRMVNTFEDFRIKFVEGKEKRAREELVQEITKKQKVEDDKEKTELKQLMETIPDDKQVAIDVIPLAIKSLRIVDWKIHKEGKKSYYQIVRADGKSQMYKIFSQMLKSFNKEDLEDLYKLVKARYGSTRLVESIDYLLWNDMKIIFEPHIEDEVWKMQQGYKVLEWNLYDSCRVHSLQSMQIYMLIEKKYPLTPPTLLMMLEKKLIIDYENKMAYQLLKLIKKQLKN</sequence>
<protein>
    <submittedName>
        <fullName evidence="1">Uncharacterized protein</fullName>
    </submittedName>
</protein>
<proteinExistence type="predicted"/>
<comment type="caution">
    <text evidence="1">The sequence shown here is derived from an EMBL/GenBank/DDBJ whole genome shotgun (WGS) entry which is preliminary data.</text>
</comment>
<dbReference type="AlphaFoldDB" id="A0A699GQH5"/>
<accession>A0A699GQH5</accession>
<gene>
    <name evidence="1" type="ORF">Tci_165233</name>
</gene>
<organism evidence="1">
    <name type="scientific">Tanacetum cinerariifolium</name>
    <name type="common">Dalmatian daisy</name>
    <name type="synonym">Chrysanthemum cinerariifolium</name>
    <dbReference type="NCBI Taxonomy" id="118510"/>
    <lineage>
        <taxon>Eukaryota</taxon>
        <taxon>Viridiplantae</taxon>
        <taxon>Streptophyta</taxon>
        <taxon>Embryophyta</taxon>
        <taxon>Tracheophyta</taxon>
        <taxon>Spermatophyta</taxon>
        <taxon>Magnoliopsida</taxon>
        <taxon>eudicotyledons</taxon>
        <taxon>Gunneridae</taxon>
        <taxon>Pentapetalae</taxon>
        <taxon>asterids</taxon>
        <taxon>campanulids</taxon>
        <taxon>Asterales</taxon>
        <taxon>Asteraceae</taxon>
        <taxon>Asteroideae</taxon>
        <taxon>Anthemideae</taxon>
        <taxon>Anthemidinae</taxon>
        <taxon>Tanacetum</taxon>
    </lineage>
</organism>